<protein>
    <recommendedName>
        <fullName evidence="4">NAD-dependent epimerase/dehydratase domain-containing protein</fullName>
    </recommendedName>
</protein>
<dbReference type="Pfam" id="PF01370">
    <property type="entry name" value="Epimerase"/>
    <property type="match status" value="1"/>
</dbReference>
<sequence length="349" mass="38086">MAVIAKSSKVLVTGANGFVAIWLVRSLLEQGFSVRGAVRSADKGVYLTNMFKPYGDKFGLAVVGDITKVGAFDEAVKGVDAIVHCATPVTFDADEPKDIIDPAVNGTLGILTSAKHAPQLKRITILGSIANIIHEDEKPLVFNENDWNDQALQAVEVFGRKAPGVAKYAASKILAEKAAWKFHKDNKSQLSWDLVVIHPVIVLGPLLHDISSPNELNISMKAWYDAVVHPKASTELGDTSWVDVRDMARAIIRSLEVKEAGGERIIVCGGESDWQDWRNTANSLSPSPIPSHAPGTEKALPIGNPDATRDSVFKVRYDTSKAQRILGLTYRTKEETARDILAEVERRGW</sequence>
<dbReference type="PANTHER" id="PTHR10366:SF564">
    <property type="entry name" value="STEROL-4-ALPHA-CARBOXYLATE 3-DEHYDROGENASE, DECARBOXYLATING"/>
    <property type="match status" value="1"/>
</dbReference>
<dbReference type="Gene3D" id="3.40.50.720">
    <property type="entry name" value="NAD(P)-binding Rossmann-like Domain"/>
    <property type="match status" value="1"/>
</dbReference>
<name>A0A2A9NEZ2_9AGAR</name>
<dbReference type="Proteomes" id="UP000242287">
    <property type="component" value="Unassembled WGS sequence"/>
</dbReference>
<gene>
    <name evidence="5" type="ORF">AMATHDRAFT_70230</name>
</gene>
<feature type="region of interest" description="Disordered" evidence="3">
    <location>
        <begin position="280"/>
        <end position="305"/>
    </location>
</feature>
<accession>A0A2A9NEZ2</accession>
<dbReference type="InterPro" id="IPR036291">
    <property type="entry name" value="NAD(P)-bd_dom_sf"/>
</dbReference>
<evidence type="ECO:0000259" key="4">
    <source>
        <dbReference type="Pfam" id="PF01370"/>
    </source>
</evidence>
<dbReference type="OrthoDB" id="2735536at2759"/>
<feature type="domain" description="NAD-dependent epimerase/dehydratase" evidence="4">
    <location>
        <begin position="10"/>
        <end position="268"/>
    </location>
</feature>
<evidence type="ECO:0000256" key="1">
    <source>
        <dbReference type="ARBA" id="ARBA00023002"/>
    </source>
</evidence>
<keyword evidence="1" id="KW-0560">Oxidoreductase</keyword>
<evidence type="ECO:0000313" key="5">
    <source>
        <dbReference type="EMBL" id="PFH46280.1"/>
    </source>
</evidence>
<dbReference type="STRING" id="703135.A0A2A9NEZ2"/>
<reference evidence="5 6" key="1">
    <citation type="submission" date="2014-02" db="EMBL/GenBank/DDBJ databases">
        <title>Transposable element dynamics among asymbiotic and ectomycorrhizal Amanita fungi.</title>
        <authorList>
            <consortium name="DOE Joint Genome Institute"/>
            <person name="Hess J."/>
            <person name="Skrede I."/>
            <person name="Wolfe B."/>
            <person name="LaButti K."/>
            <person name="Ohm R.A."/>
            <person name="Grigoriev I.V."/>
            <person name="Pringle A."/>
        </authorList>
    </citation>
    <scope>NUCLEOTIDE SEQUENCE [LARGE SCALE GENOMIC DNA]</scope>
    <source>
        <strain evidence="5 6">SKay4041</strain>
    </source>
</reference>
<dbReference type="AlphaFoldDB" id="A0A2A9NEZ2"/>
<dbReference type="GO" id="GO:0016616">
    <property type="term" value="F:oxidoreductase activity, acting on the CH-OH group of donors, NAD or NADP as acceptor"/>
    <property type="evidence" value="ECO:0007669"/>
    <property type="project" value="TreeGrafter"/>
</dbReference>
<dbReference type="PANTHER" id="PTHR10366">
    <property type="entry name" value="NAD DEPENDENT EPIMERASE/DEHYDRATASE"/>
    <property type="match status" value="1"/>
</dbReference>
<organism evidence="5 6">
    <name type="scientific">Amanita thiersii Skay4041</name>
    <dbReference type="NCBI Taxonomy" id="703135"/>
    <lineage>
        <taxon>Eukaryota</taxon>
        <taxon>Fungi</taxon>
        <taxon>Dikarya</taxon>
        <taxon>Basidiomycota</taxon>
        <taxon>Agaricomycotina</taxon>
        <taxon>Agaricomycetes</taxon>
        <taxon>Agaricomycetidae</taxon>
        <taxon>Agaricales</taxon>
        <taxon>Pluteineae</taxon>
        <taxon>Amanitaceae</taxon>
        <taxon>Amanita</taxon>
    </lineage>
</organism>
<evidence type="ECO:0000313" key="6">
    <source>
        <dbReference type="Proteomes" id="UP000242287"/>
    </source>
</evidence>
<evidence type="ECO:0000256" key="3">
    <source>
        <dbReference type="SAM" id="MobiDB-lite"/>
    </source>
</evidence>
<proteinExistence type="inferred from homology"/>
<dbReference type="EMBL" id="KZ302215">
    <property type="protein sequence ID" value="PFH46280.1"/>
    <property type="molecule type" value="Genomic_DNA"/>
</dbReference>
<dbReference type="InterPro" id="IPR001509">
    <property type="entry name" value="Epimerase_deHydtase"/>
</dbReference>
<dbReference type="SUPFAM" id="SSF51735">
    <property type="entry name" value="NAD(P)-binding Rossmann-fold domains"/>
    <property type="match status" value="1"/>
</dbReference>
<keyword evidence="6" id="KW-1185">Reference proteome</keyword>
<dbReference type="InterPro" id="IPR050425">
    <property type="entry name" value="NAD(P)_dehydrat-like"/>
</dbReference>
<comment type="similarity">
    <text evidence="2">Belongs to the NAD(P)-dependent epimerase/dehydratase family. Dihydroflavonol-4-reductase subfamily.</text>
</comment>
<evidence type="ECO:0000256" key="2">
    <source>
        <dbReference type="ARBA" id="ARBA00023445"/>
    </source>
</evidence>